<organism evidence="1 2">
    <name type="scientific">Persea americana</name>
    <name type="common">Avocado</name>
    <dbReference type="NCBI Taxonomy" id="3435"/>
    <lineage>
        <taxon>Eukaryota</taxon>
        <taxon>Viridiplantae</taxon>
        <taxon>Streptophyta</taxon>
        <taxon>Embryophyta</taxon>
        <taxon>Tracheophyta</taxon>
        <taxon>Spermatophyta</taxon>
        <taxon>Magnoliopsida</taxon>
        <taxon>Magnoliidae</taxon>
        <taxon>Laurales</taxon>
        <taxon>Lauraceae</taxon>
        <taxon>Persea</taxon>
    </lineage>
</organism>
<dbReference type="EMBL" id="CM056809">
    <property type="protein sequence ID" value="KAJ8649459.1"/>
    <property type="molecule type" value="Genomic_DNA"/>
</dbReference>
<dbReference type="Proteomes" id="UP001234297">
    <property type="component" value="Chromosome 1"/>
</dbReference>
<keyword evidence="2" id="KW-1185">Reference proteome</keyword>
<comment type="caution">
    <text evidence="1">The sequence shown here is derived from an EMBL/GenBank/DDBJ whole genome shotgun (WGS) entry which is preliminary data.</text>
</comment>
<proteinExistence type="predicted"/>
<evidence type="ECO:0000313" key="1">
    <source>
        <dbReference type="EMBL" id="KAJ8649459.1"/>
    </source>
</evidence>
<accession>A0ACC2MUS8</accession>
<reference evidence="1 2" key="1">
    <citation type="journal article" date="2022" name="Hortic Res">
        <title>A haplotype resolved chromosomal level avocado genome allows analysis of novel avocado genes.</title>
        <authorList>
            <person name="Nath O."/>
            <person name="Fletcher S.J."/>
            <person name="Hayward A."/>
            <person name="Shaw L.M."/>
            <person name="Masouleh A.K."/>
            <person name="Furtado A."/>
            <person name="Henry R.J."/>
            <person name="Mitter N."/>
        </authorList>
    </citation>
    <scope>NUCLEOTIDE SEQUENCE [LARGE SCALE GENOMIC DNA]</scope>
    <source>
        <strain evidence="2">cv. Hass</strain>
    </source>
</reference>
<protein>
    <submittedName>
        <fullName evidence="1">Uncharacterized protein</fullName>
    </submittedName>
</protein>
<evidence type="ECO:0000313" key="2">
    <source>
        <dbReference type="Proteomes" id="UP001234297"/>
    </source>
</evidence>
<gene>
    <name evidence="1" type="ORF">MRB53_002482</name>
</gene>
<name>A0ACC2MUS8_PERAE</name>
<sequence length="153" mass="17395">MPDETIQDKDPNSDDSGDKQRCNSDNEINDSGFRQRRELARRNRWKVNSDWHEKDAPLITCNAADLPIQARDIFTEEHDRANAYTSAFFKDPAQDEFSSTSSANNHQTGTSSRGRRVMERGGCTNTAHHQTVLKLKVIRGHVRIGSFEDAFQT</sequence>